<keyword evidence="2" id="KW-1185">Reference proteome</keyword>
<protein>
    <submittedName>
        <fullName evidence="1">Uncharacterized protein</fullName>
    </submittedName>
</protein>
<comment type="caution">
    <text evidence="1">The sequence shown here is derived from an EMBL/GenBank/DDBJ whole genome shotgun (WGS) entry which is preliminary data.</text>
</comment>
<evidence type="ECO:0000313" key="2">
    <source>
        <dbReference type="Proteomes" id="UP000016057"/>
    </source>
</evidence>
<reference evidence="1 2" key="1">
    <citation type="journal article" date="2013" name="Genome Announc.">
        <title>Draft Genome Sequence of Catellicoccus marimammalium, a Novel Species Commonly Found in Gull Feces.</title>
        <authorList>
            <person name="Weigand M.R."/>
            <person name="Ryu H."/>
            <person name="Bozcek L."/>
            <person name="Konstantinidis K.T."/>
            <person name="Santo Domingo J.W."/>
        </authorList>
    </citation>
    <scope>NUCLEOTIDE SEQUENCE [LARGE SCALE GENOMIC DNA]</scope>
    <source>
        <strain evidence="1 2">M35/04/3</strain>
    </source>
</reference>
<dbReference type="EMBL" id="AMYT01000011">
    <property type="protein sequence ID" value="EKU27573.1"/>
    <property type="molecule type" value="Genomic_DNA"/>
</dbReference>
<accession>K8ZM45</accession>
<gene>
    <name evidence="1" type="ORF">C683_0354</name>
</gene>
<dbReference type="STRING" id="1234409.C683_0354"/>
<dbReference type="AlphaFoldDB" id="K8ZM45"/>
<dbReference type="Proteomes" id="UP000016057">
    <property type="component" value="Unassembled WGS sequence"/>
</dbReference>
<name>K8ZM45_9ENTE</name>
<evidence type="ECO:0000313" key="1">
    <source>
        <dbReference type="EMBL" id="EKU27573.1"/>
    </source>
</evidence>
<proteinExistence type="predicted"/>
<organism evidence="1 2">
    <name type="scientific">Catellicoccus marimammalium M35/04/3</name>
    <dbReference type="NCBI Taxonomy" id="1234409"/>
    <lineage>
        <taxon>Bacteria</taxon>
        <taxon>Bacillati</taxon>
        <taxon>Bacillota</taxon>
        <taxon>Bacilli</taxon>
        <taxon>Lactobacillales</taxon>
        <taxon>Enterococcaceae</taxon>
        <taxon>Catellicoccus</taxon>
    </lineage>
</organism>
<sequence>MLLYVLIVLWIIIALGISLVAGKQIYKKCRTHVHFIITIKTEKEQTNGRKKIHIQVKNEGITKILITELGIRSLDTKEVYSFHKLTDHSAPLPSWLAPNQTIEFIQNLMDIPLEFRDKTKEYAIYAKDDQGKVYYETYQRKDEK</sequence>
<dbReference type="RefSeq" id="WP_009488775.1">
    <property type="nucleotide sequence ID" value="NZ_AMYT01000011.1"/>
</dbReference>